<sequence>MVDDGSPDGFAPLRIKRVVRETSDAVSLVLDVPEHCSHRYRYQAGQFLTLRVSVGGQYLRRCYSMSSAPIEDELRITVKRDPGGVVSNWINDSATEGDELLAMPPEGRFVLRQEVSASAELIAFAGGSGITPIMSLVRTALAGTARPVRLFYANRGRDSVIFSEPLAALAEAHADRLVVSHHYDEDRGVVTAADVEAFIAGAGDADYYICGPAPFMATVEKALLTAGVAKERLHLERFTVAEAPPPAADAGEATEEVVIELDRRTTTQPYRDGDTLLQTARMAGLRAPSSCETGSCGTCMARVVDGSARMLNNDALEDDEVEEGWVLTCQALPTSRTVHVVYE</sequence>
<dbReference type="InterPro" id="IPR001709">
    <property type="entry name" value="Flavoprot_Pyr_Nucl_cyt_Rdtase"/>
</dbReference>
<gene>
    <name evidence="11" type="ORF">MLIT_05420</name>
</gene>
<dbReference type="Gene3D" id="3.10.20.30">
    <property type="match status" value="1"/>
</dbReference>
<feature type="domain" description="2Fe-2S ferredoxin-type" evidence="9">
    <location>
        <begin position="255"/>
        <end position="343"/>
    </location>
</feature>
<evidence type="ECO:0000259" key="10">
    <source>
        <dbReference type="PROSITE" id="PS51384"/>
    </source>
</evidence>
<dbReference type="InterPro" id="IPR001041">
    <property type="entry name" value="2Fe-2S_ferredoxin-type"/>
</dbReference>
<evidence type="ECO:0000256" key="5">
    <source>
        <dbReference type="ARBA" id="ARBA00022827"/>
    </source>
</evidence>
<dbReference type="CDD" id="cd00207">
    <property type="entry name" value="fer2"/>
    <property type="match status" value="1"/>
</dbReference>
<evidence type="ECO:0000256" key="7">
    <source>
        <dbReference type="ARBA" id="ARBA00023004"/>
    </source>
</evidence>
<evidence type="ECO:0000256" key="6">
    <source>
        <dbReference type="ARBA" id="ARBA00023002"/>
    </source>
</evidence>
<comment type="cofactor">
    <cofactor evidence="1">
        <name>FAD</name>
        <dbReference type="ChEBI" id="CHEBI:57692"/>
    </cofactor>
</comment>
<protein>
    <submittedName>
        <fullName evidence="11">Ferredoxin</fullName>
    </submittedName>
</protein>
<dbReference type="GO" id="GO:0050660">
    <property type="term" value="F:flavin adenine dinucleotide binding"/>
    <property type="evidence" value="ECO:0007669"/>
    <property type="project" value="TreeGrafter"/>
</dbReference>
<evidence type="ECO:0000313" key="12">
    <source>
        <dbReference type="Proteomes" id="UP000466607"/>
    </source>
</evidence>
<evidence type="ECO:0000256" key="4">
    <source>
        <dbReference type="ARBA" id="ARBA00022723"/>
    </source>
</evidence>
<dbReference type="Gene3D" id="2.40.30.10">
    <property type="entry name" value="Translation factors"/>
    <property type="match status" value="1"/>
</dbReference>
<dbReference type="PROSITE" id="PS51384">
    <property type="entry name" value="FAD_FR"/>
    <property type="match status" value="1"/>
</dbReference>
<dbReference type="PANTHER" id="PTHR47354:SF8">
    <property type="entry name" value="1,2-PHENYLACETYL-COA EPOXIDASE, SUBUNIT E"/>
    <property type="match status" value="1"/>
</dbReference>
<evidence type="ECO:0000256" key="8">
    <source>
        <dbReference type="ARBA" id="ARBA00023014"/>
    </source>
</evidence>
<reference evidence="11 12" key="1">
    <citation type="journal article" date="2019" name="Emerg. Microbes Infect.">
        <title>Comprehensive subspecies identification of 175 nontuberculous mycobacteria species based on 7547 genomic profiles.</title>
        <authorList>
            <person name="Matsumoto Y."/>
            <person name="Kinjo T."/>
            <person name="Motooka D."/>
            <person name="Nabeya D."/>
            <person name="Jung N."/>
            <person name="Uechi K."/>
            <person name="Horii T."/>
            <person name="Iida T."/>
            <person name="Fujita J."/>
            <person name="Nakamura S."/>
        </authorList>
    </citation>
    <scope>NUCLEOTIDE SEQUENCE [LARGE SCALE GENOMIC DNA]</scope>
    <source>
        <strain evidence="11 12">JCM 17423</strain>
    </source>
</reference>
<dbReference type="InterPro" id="IPR017927">
    <property type="entry name" value="FAD-bd_FR_type"/>
</dbReference>
<dbReference type="InterPro" id="IPR039261">
    <property type="entry name" value="FNR_nucleotide-bd"/>
</dbReference>
<dbReference type="GO" id="GO:0046872">
    <property type="term" value="F:metal ion binding"/>
    <property type="evidence" value="ECO:0007669"/>
    <property type="project" value="UniProtKB-KW"/>
</dbReference>
<accession>A0AAD1IFW9</accession>
<dbReference type="PROSITE" id="PS00197">
    <property type="entry name" value="2FE2S_FER_1"/>
    <property type="match status" value="1"/>
</dbReference>
<dbReference type="PROSITE" id="PS51085">
    <property type="entry name" value="2FE2S_FER_2"/>
    <property type="match status" value="1"/>
</dbReference>
<name>A0AAD1IFW9_9MYCO</name>
<dbReference type="SUPFAM" id="SSF52343">
    <property type="entry name" value="Ferredoxin reductase-like, C-terminal NADP-linked domain"/>
    <property type="match status" value="1"/>
</dbReference>
<dbReference type="PRINTS" id="PR00410">
    <property type="entry name" value="PHEHYDRXLASE"/>
</dbReference>
<dbReference type="CDD" id="cd06214">
    <property type="entry name" value="PA_degradation_oxidoreductase_like"/>
    <property type="match status" value="1"/>
</dbReference>
<dbReference type="Pfam" id="PF00111">
    <property type="entry name" value="Fer2"/>
    <property type="match status" value="1"/>
</dbReference>
<feature type="domain" description="FAD-binding FR-type" evidence="10">
    <location>
        <begin position="8"/>
        <end position="112"/>
    </location>
</feature>
<evidence type="ECO:0000256" key="2">
    <source>
        <dbReference type="ARBA" id="ARBA00022630"/>
    </source>
</evidence>
<evidence type="ECO:0000256" key="3">
    <source>
        <dbReference type="ARBA" id="ARBA00022714"/>
    </source>
</evidence>
<evidence type="ECO:0000256" key="1">
    <source>
        <dbReference type="ARBA" id="ARBA00001974"/>
    </source>
</evidence>
<keyword evidence="3" id="KW-0001">2Fe-2S</keyword>
<dbReference type="GO" id="GO:0051537">
    <property type="term" value="F:2 iron, 2 sulfur cluster binding"/>
    <property type="evidence" value="ECO:0007669"/>
    <property type="project" value="UniProtKB-KW"/>
</dbReference>
<keyword evidence="4" id="KW-0479">Metal-binding</keyword>
<dbReference type="SUPFAM" id="SSF63380">
    <property type="entry name" value="Riboflavin synthase domain-like"/>
    <property type="match status" value="1"/>
</dbReference>
<keyword evidence="6" id="KW-0560">Oxidoreductase</keyword>
<organism evidence="11 12">
    <name type="scientific">Mycolicibacterium litorale</name>
    <dbReference type="NCBI Taxonomy" id="758802"/>
    <lineage>
        <taxon>Bacteria</taxon>
        <taxon>Bacillati</taxon>
        <taxon>Actinomycetota</taxon>
        <taxon>Actinomycetes</taxon>
        <taxon>Mycobacteriales</taxon>
        <taxon>Mycobacteriaceae</taxon>
        <taxon>Mycolicibacterium</taxon>
    </lineage>
</organism>
<evidence type="ECO:0000313" key="11">
    <source>
        <dbReference type="EMBL" id="BBY14950.1"/>
    </source>
</evidence>
<dbReference type="InterPro" id="IPR008333">
    <property type="entry name" value="Cbr1-like_FAD-bd_dom"/>
</dbReference>
<dbReference type="RefSeq" id="WP_134059729.1">
    <property type="nucleotide sequence ID" value="NZ_AP022586.1"/>
</dbReference>
<dbReference type="PANTHER" id="PTHR47354">
    <property type="entry name" value="NADH OXIDOREDUCTASE HCR"/>
    <property type="match status" value="1"/>
</dbReference>
<evidence type="ECO:0000259" key="9">
    <source>
        <dbReference type="PROSITE" id="PS51085"/>
    </source>
</evidence>
<keyword evidence="12" id="KW-1185">Reference proteome</keyword>
<keyword evidence="5" id="KW-0274">FAD</keyword>
<dbReference type="InterPro" id="IPR050415">
    <property type="entry name" value="MRET"/>
</dbReference>
<keyword evidence="7" id="KW-0408">Iron</keyword>
<dbReference type="Gene3D" id="3.40.50.80">
    <property type="entry name" value="Nucleotide-binding domain of ferredoxin-NADP reductase (FNR) module"/>
    <property type="match status" value="1"/>
</dbReference>
<dbReference type="Pfam" id="PF00970">
    <property type="entry name" value="FAD_binding_6"/>
    <property type="match status" value="1"/>
</dbReference>
<dbReference type="AlphaFoldDB" id="A0AAD1IFW9"/>
<dbReference type="InterPro" id="IPR001433">
    <property type="entry name" value="OxRdtase_FAD/NAD-bd"/>
</dbReference>
<dbReference type="GO" id="GO:0016491">
    <property type="term" value="F:oxidoreductase activity"/>
    <property type="evidence" value="ECO:0007669"/>
    <property type="project" value="UniProtKB-KW"/>
</dbReference>
<keyword evidence="8" id="KW-0411">Iron-sulfur</keyword>
<dbReference type="PRINTS" id="PR00371">
    <property type="entry name" value="FPNCR"/>
</dbReference>
<dbReference type="InterPro" id="IPR036010">
    <property type="entry name" value="2Fe-2S_ferredoxin-like_sf"/>
</dbReference>
<dbReference type="Proteomes" id="UP000466607">
    <property type="component" value="Chromosome"/>
</dbReference>
<proteinExistence type="predicted"/>
<dbReference type="SUPFAM" id="SSF54292">
    <property type="entry name" value="2Fe-2S ferredoxin-like"/>
    <property type="match status" value="1"/>
</dbReference>
<dbReference type="InterPro" id="IPR017938">
    <property type="entry name" value="Riboflavin_synthase-like_b-brl"/>
</dbReference>
<dbReference type="InterPro" id="IPR006058">
    <property type="entry name" value="2Fe2S_fd_BS"/>
</dbReference>
<keyword evidence="2" id="KW-0285">Flavoprotein</keyword>
<dbReference type="InterPro" id="IPR012675">
    <property type="entry name" value="Beta-grasp_dom_sf"/>
</dbReference>
<dbReference type="EMBL" id="AP022586">
    <property type="protein sequence ID" value="BBY14950.1"/>
    <property type="molecule type" value="Genomic_DNA"/>
</dbReference>
<dbReference type="Pfam" id="PF00175">
    <property type="entry name" value="NAD_binding_1"/>
    <property type="match status" value="1"/>
</dbReference>